<dbReference type="PANTHER" id="PTHR47262:SF1">
    <property type="entry name" value="OS02G0132600 PROTEIN"/>
    <property type="match status" value="1"/>
</dbReference>
<gene>
    <name evidence="1" type="ORF">J1N35_014371</name>
</gene>
<sequence length="106" mass="12039">MMVLKQMESEDVKPDSHTYSYLIANCNCEEDITKYCEEMKAAGIQVTKHIFMALINAYTACGQIEKAKQLLQRLEYFGQYGKVLKVSMSRTVAGTIQQFPNNTCNV</sequence>
<dbReference type="InterPro" id="IPR011990">
    <property type="entry name" value="TPR-like_helical_dom_sf"/>
</dbReference>
<accession>A0A9D3VTY8</accession>
<comment type="caution">
    <text evidence="1">The sequence shown here is derived from an EMBL/GenBank/DDBJ whole genome shotgun (WGS) entry which is preliminary data.</text>
</comment>
<name>A0A9D3VTY8_9ROSI</name>
<dbReference type="EMBL" id="JAIQCV010000005">
    <property type="protein sequence ID" value="KAH1097450.1"/>
    <property type="molecule type" value="Genomic_DNA"/>
</dbReference>
<proteinExistence type="predicted"/>
<dbReference type="AlphaFoldDB" id="A0A9D3VTY8"/>
<dbReference type="Gene3D" id="1.25.40.10">
    <property type="entry name" value="Tetratricopeptide repeat domain"/>
    <property type="match status" value="1"/>
</dbReference>
<protein>
    <recommendedName>
        <fullName evidence="3">Pentacotripeptide-repeat region of PRORP domain-containing protein</fullName>
    </recommendedName>
</protein>
<dbReference type="Proteomes" id="UP000828251">
    <property type="component" value="Unassembled WGS sequence"/>
</dbReference>
<reference evidence="1 2" key="1">
    <citation type="journal article" date="2021" name="Plant Biotechnol. J.">
        <title>Multi-omics assisted identification of the key and species-specific regulatory components of drought-tolerant mechanisms in Gossypium stocksii.</title>
        <authorList>
            <person name="Yu D."/>
            <person name="Ke L."/>
            <person name="Zhang D."/>
            <person name="Wu Y."/>
            <person name="Sun Y."/>
            <person name="Mei J."/>
            <person name="Sun J."/>
            <person name="Sun Y."/>
        </authorList>
    </citation>
    <scope>NUCLEOTIDE SEQUENCE [LARGE SCALE GENOMIC DNA]</scope>
    <source>
        <strain evidence="2">cv. E1</strain>
        <tissue evidence="1">Leaf</tissue>
    </source>
</reference>
<evidence type="ECO:0008006" key="3">
    <source>
        <dbReference type="Google" id="ProtNLM"/>
    </source>
</evidence>
<keyword evidence="2" id="KW-1185">Reference proteome</keyword>
<evidence type="ECO:0000313" key="1">
    <source>
        <dbReference type="EMBL" id="KAH1097450.1"/>
    </source>
</evidence>
<evidence type="ECO:0000313" key="2">
    <source>
        <dbReference type="Proteomes" id="UP000828251"/>
    </source>
</evidence>
<organism evidence="1 2">
    <name type="scientific">Gossypium stocksii</name>
    <dbReference type="NCBI Taxonomy" id="47602"/>
    <lineage>
        <taxon>Eukaryota</taxon>
        <taxon>Viridiplantae</taxon>
        <taxon>Streptophyta</taxon>
        <taxon>Embryophyta</taxon>
        <taxon>Tracheophyta</taxon>
        <taxon>Spermatophyta</taxon>
        <taxon>Magnoliopsida</taxon>
        <taxon>eudicotyledons</taxon>
        <taxon>Gunneridae</taxon>
        <taxon>Pentapetalae</taxon>
        <taxon>rosids</taxon>
        <taxon>malvids</taxon>
        <taxon>Malvales</taxon>
        <taxon>Malvaceae</taxon>
        <taxon>Malvoideae</taxon>
        <taxon>Gossypium</taxon>
    </lineage>
</organism>
<dbReference type="PANTHER" id="PTHR47262">
    <property type="entry name" value="OS02G0132600 PROTEIN"/>
    <property type="match status" value="1"/>
</dbReference>
<dbReference type="OrthoDB" id="767661at2759"/>